<protein>
    <submittedName>
        <fullName evidence="3">HNH endonuclease family protein</fullName>
    </submittedName>
</protein>
<reference evidence="4" key="1">
    <citation type="journal article" date="2019" name="Int. J. Syst. Evol. Microbiol.">
        <title>The Global Catalogue of Microorganisms (GCM) 10K type strain sequencing project: providing services to taxonomists for standard genome sequencing and annotation.</title>
        <authorList>
            <consortium name="The Broad Institute Genomics Platform"/>
            <consortium name="The Broad Institute Genome Sequencing Center for Infectious Disease"/>
            <person name="Wu L."/>
            <person name="Ma J."/>
        </authorList>
    </citation>
    <scope>NUCLEOTIDE SEQUENCE [LARGE SCALE GENOMIC DNA]</scope>
    <source>
        <strain evidence="4">JCM 18304</strain>
    </source>
</reference>
<organism evidence="3 4">
    <name type="scientific">Rugosimonospora acidiphila</name>
    <dbReference type="NCBI Taxonomy" id="556531"/>
    <lineage>
        <taxon>Bacteria</taxon>
        <taxon>Bacillati</taxon>
        <taxon>Actinomycetota</taxon>
        <taxon>Actinomycetes</taxon>
        <taxon>Micromonosporales</taxon>
        <taxon>Micromonosporaceae</taxon>
        <taxon>Rugosimonospora</taxon>
    </lineage>
</organism>
<keyword evidence="3" id="KW-0540">Nuclease</keyword>
<gene>
    <name evidence="3" type="ORF">GCM10023322_67690</name>
</gene>
<dbReference type="InterPro" id="IPR011089">
    <property type="entry name" value="GmrSD_C"/>
</dbReference>
<evidence type="ECO:0000313" key="4">
    <source>
        <dbReference type="Proteomes" id="UP001501570"/>
    </source>
</evidence>
<comment type="caution">
    <text evidence="3">The sequence shown here is derived from an EMBL/GenBank/DDBJ whole genome shotgun (WGS) entry which is preliminary data.</text>
</comment>
<feature type="domain" description="GmrSD restriction endonucleases C-terminal" evidence="2">
    <location>
        <begin position="102"/>
        <end position="213"/>
    </location>
</feature>
<dbReference type="PANTHER" id="PTHR24094">
    <property type="entry name" value="SECRETED PROTEIN"/>
    <property type="match status" value="1"/>
</dbReference>
<feature type="signal peptide" evidence="1">
    <location>
        <begin position="1"/>
        <end position="17"/>
    </location>
</feature>
<evidence type="ECO:0000313" key="3">
    <source>
        <dbReference type="EMBL" id="GAA5197124.1"/>
    </source>
</evidence>
<evidence type="ECO:0000259" key="2">
    <source>
        <dbReference type="Pfam" id="PF07510"/>
    </source>
</evidence>
<accession>A0ABP9SIR3</accession>
<name>A0ABP9SIR3_9ACTN</name>
<keyword evidence="3" id="KW-0378">Hydrolase</keyword>
<keyword evidence="1" id="KW-0732">Signal</keyword>
<evidence type="ECO:0000256" key="1">
    <source>
        <dbReference type="SAM" id="SignalP"/>
    </source>
</evidence>
<dbReference type="RefSeq" id="WP_345636596.1">
    <property type="nucleotide sequence ID" value="NZ_BAABJQ010000028.1"/>
</dbReference>
<dbReference type="PROSITE" id="PS51257">
    <property type="entry name" value="PROKAR_LIPOPROTEIN"/>
    <property type="match status" value="1"/>
</dbReference>
<dbReference type="PANTHER" id="PTHR24094:SF15">
    <property type="entry name" value="AMP-DEPENDENT SYNTHETASE_LIGASE DOMAIN-CONTAINING PROTEIN-RELATED"/>
    <property type="match status" value="1"/>
</dbReference>
<dbReference type="GO" id="GO:0004519">
    <property type="term" value="F:endonuclease activity"/>
    <property type="evidence" value="ECO:0007669"/>
    <property type="project" value="UniProtKB-KW"/>
</dbReference>
<dbReference type="EMBL" id="BAABJQ010000028">
    <property type="protein sequence ID" value="GAA5197124.1"/>
    <property type="molecule type" value="Genomic_DNA"/>
</dbReference>
<keyword evidence="3" id="KW-0255">Endonuclease</keyword>
<dbReference type="Pfam" id="PF07510">
    <property type="entry name" value="GmrSD_C"/>
    <property type="match status" value="1"/>
</dbReference>
<feature type="chain" id="PRO_5046496745" evidence="1">
    <location>
        <begin position="18"/>
        <end position="219"/>
    </location>
</feature>
<sequence length="219" mass="23448">MRTIRALIALFALVALSACDPSILDQGGAGASPGPIGSGPAGQGAGAAGQQLAGLTVSNGLSMSGYSREKFPHWISQGHGCDTRDVVLEHQGSGVRVTSSCEITAGDWTSPYDGKSYTDPQKLQIDHVVPLANAWKSGAKNWTTQRREEFANDLTRPQLLAVTSSLNESKGDQDPSQWRPPSRSFWCGYAEDWIAVKHYWQLTITNAEKSALSDLLGSC</sequence>
<keyword evidence="4" id="KW-1185">Reference proteome</keyword>
<dbReference type="Proteomes" id="UP001501570">
    <property type="component" value="Unassembled WGS sequence"/>
</dbReference>
<proteinExistence type="predicted"/>